<proteinExistence type="predicted"/>
<dbReference type="EMBL" id="LAZR01002393">
    <property type="protein sequence ID" value="KKN30615.1"/>
    <property type="molecule type" value="Genomic_DNA"/>
</dbReference>
<gene>
    <name evidence="3" type="ORF">LCGC14_0832290</name>
</gene>
<organism evidence="3">
    <name type="scientific">marine sediment metagenome</name>
    <dbReference type="NCBI Taxonomy" id="412755"/>
    <lineage>
        <taxon>unclassified sequences</taxon>
        <taxon>metagenomes</taxon>
        <taxon>ecological metagenomes</taxon>
    </lineage>
</organism>
<keyword evidence="1" id="KW-0732">Signal</keyword>
<accession>A0A0F9PFJ9</accession>
<comment type="caution">
    <text evidence="3">The sequence shown here is derived from an EMBL/GenBank/DDBJ whole genome shotgun (WGS) entry which is preliminary data.</text>
</comment>
<dbReference type="InterPro" id="IPR014755">
    <property type="entry name" value="Cu-Rt/internalin_Ig-like"/>
</dbReference>
<feature type="region of interest" description="Disordered" evidence="2">
    <location>
        <begin position="217"/>
        <end position="239"/>
    </location>
</feature>
<evidence type="ECO:0000313" key="3">
    <source>
        <dbReference type="EMBL" id="KKN30615.1"/>
    </source>
</evidence>
<name>A0A0F9PFJ9_9ZZZZ</name>
<dbReference type="AlphaFoldDB" id="A0A0F9PFJ9"/>
<dbReference type="Gene3D" id="2.60.40.1220">
    <property type="match status" value="1"/>
</dbReference>
<protein>
    <submittedName>
        <fullName evidence="3">Uncharacterized protein</fullName>
    </submittedName>
</protein>
<reference evidence="3" key="1">
    <citation type="journal article" date="2015" name="Nature">
        <title>Complex archaea that bridge the gap between prokaryotes and eukaryotes.</title>
        <authorList>
            <person name="Spang A."/>
            <person name="Saw J.H."/>
            <person name="Jorgensen S.L."/>
            <person name="Zaremba-Niedzwiedzka K."/>
            <person name="Martijn J."/>
            <person name="Lind A.E."/>
            <person name="van Eijk R."/>
            <person name="Schleper C."/>
            <person name="Guy L."/>
            <person name="Ettema T.J."/>
        </authorList>
    </citation>
    <scope>NUCLEOTIDE SEQUENCE</scope>
</reference>
<evidence type="ECO:0000256" key="2">
    <source>
        <dbReference type="SAM" id="MobiDB-lite"/>
    </source>
</evidence>
<evidence type="ECO:0000256" key="1">
    <source>
        <dbReference type="ARBA" id="ARBA00022729"/>
    </source>
</evidence>
<sequence>MTMVELPAVYIDDVQMLEPGGLALLNRDPDDGQVRVPEDLNIVVDIADLTGIGIDTSATQVFVAGILAFDGGVFQPGFAGSTSSPDSDTLRIDINPASDFASEQAVTVRVVSETTGGANTIDETYSFTIIDLIPPAFASAVPQSLRVVRFTFDDPVKQTDPNDLLDALNHDAYLFTPLTFPAVTPVGVSVVSVDERTVDVTVSIDLSPGQTYQVRAPNFTDPTAQPPPPIFIPPEEGGG</sequence>